<keyword evidence="3" id="KW-1185">Reference proteome</keyword>
<evidence type="ECO:0000256" key="1">
    <source>
        <dbReference type="SAM" id="Phobius"/>
    </source>
</evidence>
<keyword evidence="1" id="KW-0472">Membrane</keyword>
<dbReference type="EMBL" id="QFYQ01000001">
    <property type="protein sequence ID" value="RAK53125.1"/>
    <property type="molecule type" value="Genomic_DNA"/>
</dbReference>
<dbReference type="RefSeq" id="WP_111526878.1">
    <property type="nucleotide sequence ID" value="NZ_JBHRSG010000001.1"/>
</dbReference>
<protein>
    <submittedName>
        <fullName evidence="2">Uncharacterized protein</fullName>
    </submittedName>
</protein>
<sequence length="105" mass="11648">MPDDPQVRAWFAPKQYGYGATPSSWEGWAVTLGFVLIVTLTAAFIAPADNDLPHRLGLYRLALVQRLHPSTAEVLALVAVESVAFIALTRWKSSGPWLWRWGSGR</sequence>
<dbReference type="Proteomes" id="UP000249254">
    <property type="component" value="Unassembled WGS sequence"/>
</dbReference>
<comment type="caution">
    <text evidence="2">The sequence shown here is derived from an EMBL/GenBank/DDBJ whole genome shotgun (WGS) entry which is preliminary data.</text>
</comment>
<keyword evidence="1" id="KW-1133">Transmembrane helix</keyword>
<feature type="transmembrane region" description="Helical" evidence="1">
    <location>
        <begin position="27"/>
        <end position="46"/>
    </location>
</feature>
<dbReference type="OrthoDB" id="7862423at2"/>
<keyword evidence="1" id="KW-0812">Transmembrane</keyword>
<accession>A0A328AF12</accession>
<organism evidence="2 3">
    <name type="scientific">Phenylobacterium soli</name>
    <dbReference type="NCBI Taxonomy" id="2170551"/>
    <lineage>
        <taxon>Bacteria</taxon>
        <taxon>Pseudomonadati</taxon>
        <taxon>Pseudomonadota</taxon>
        <taxon>Alphaproteobacteria</taxon>
        <taxon>Caulobacterales</taxon>
        <taxon>Caulobacteraceae</taxon>
        <taxon>Phenylobacterium</taxon>
    </lineage>
</organism>
<proteinExistence type="predicted"/>
<dbReference type="AlphaFoldDB" id="A0A328AF12"/>
<reference evidence="3" key="1">
    <citation type="submission" date="2018-05" db="EMBL/GenBank/DDBJ databases">
        <authorList>
            <person name="Li X."/>
        </authorList>
    </citation>
    <scope>NUCLEOTIDE SEQUENCE [LARGE SCALE GENOMIC DNA]</scope>
    <source>
        <strain evidence="3">LX32</strain>
    </source>
</reference>
<name>A0A328AF12_9CAUL</name>
<evidence type="ECO:0000313" key="2">
    <source>
        <dbReference type="EMBL" id="RAK53125.1"/>
    </source>
</evidence>
<evidence type="ECO:0000313" key="3">
    <source>
        <dbReference type="Proteomes" id="UP000249254"/>
    </source>
</evidence>
<gene>
    <name evidence="2" type="ORF">DJ017_00550</name>
</gene>